<sequence length="62" mass="7077">MRDIIEEYAEKRARMAVAEAERENNKKIVVKLSAKGMSVEEIASILEITEEQVRELADKRSA</sequence>
<evidence type="ECO:0008006" key="4">
    <source>
        <dbReference type="Google" id="ProtNLM"/>
    </source>
</evidence>
<name>A0A1Q6R398_9FIRM</name>
<keyword evidence="1" id="KW-0175">Coiled coil</keyword>
<evidence type="ECO:0000313" key="2">
    <source>
        <dbReference type="EMBL" id="OLA36855.1"/>
    </source>
</evidence>
<feature type="coiled-coil region" evidence="1">
    <location>
        <begin position="1"/>
        <end position="59"/>
    </location>
</feature>
<protein>
    <recommendedName>
        <fullName evidence="4">Transposase</fullName>
    </recommendedName>
</protein>
<gene>
    <name evidence="2" type="ORF">BHW43_08325</name>
</gene>
<dbReference type="Proteomes" id="UP000186777">
    <property type="component" value="Unassembled WGS sequence"/>
</dbReference>
<reference evidence="2 3" key="1">
    <citation type="journal article" date="2016" name="Nat. Biotechnol.">
        <title>Measurement of bacterial replication rates in microbial communities.</title>
        <authorList>
            <person name="Brown C.T."/>
            <person name="Olm M.R."/>
            <person name="Thomas B.C."/>
            <person name="Banfield J.F."/>
        </authorList>
    </citation>
    <scope>NUCLEOTIDE SEQUENCE [LARGE SCALE GENOMIC DNA]</scope>
    <source>
        <strain evidence="2">46_33</strain>
    </source>
</reference>
<dbReference type="AlphaFoldDB" id="A0A1Q6R398"/>
<comment type="caution">
    <text evidence="2">The sequence shown here is derived from an EMBL/GenBank/DDBJ whole genome shotgun (WGS) entry which is preliminary data.</text>
</comment>
<dbReference type="EMBL" id="MNTG01000038">
    <property type="protein sequence ID" value="OLA36855.1"/>
    <property type="molecule type" value="Genomic_DNA"/>
</dbReference>
<accession>A0A1Q6R398</accession>
<evidence type="ECO:0000313" key="3">
    <source>
        <dbReference type="Proteomes" id="UP000186777"/>
    </source>
</evidence>
<dbReference type="STRING" id="626940.BHW43_08325"/>
<evidence type="ECO:0000256" key="1">
    <source>
        <dbReference type="SAM" id="Coils"/>
    </source>
</evidence>
<organism evidence="2 3">
    <name type="scientific">Phascolarctobacterium succinatutens</name>
    <dbReference type="NCBI Taxonomy" id="626940"/>
    <lineage>
        <taxon>Bacteria</taxon>
        <taxon>Bacillati</taxon>
        <taxon>Bacillota</taxon>
        <taxon>Negativicutes</taxon>
        <taxon>Acidaminococcales</taxon>
        <taxon>Acidaminococcaceae</taxon>
        <taxon>Phascolarctobacterium</taxon>
    </lineage>
</organism>
<proteinExistence type="predicted"/>